<evidence type="ECO:0000256" key="2">
    <source>
        <dbReference type="SAM" id="SignalP"/>
    </source>
</evidence>
<dbReference type="EMBL" id="AZSP01000147">
    <property type="protein sequence ID" value="PVE11257.1"/>
    <property type="molecule type" value="Genomic_DNA"/>
</dbReference>
<keyword evidence="2" id="KW-0732">Signal</keyword>
<dbReference type="OrthoDB" id="4338412at2"/>
<dbReference type="STRING" id="1440053.GCA_000718095_00726"/>
<dbReference type="RefSeq" id="WP_030349931.1">
    <property type="nucleotide sequence ID" value="NZ_AZSP01000147.1"/>
</dbReference>
<evidence type="ECO:0000313" key="4">
    <source>
        <dbReference type="Proteomes" id="UP000245992"/>
    </source>
</evidence>
<organism evidence="3 4">
    <name type="scientific">Streptomyces scopuliridis RB72</name>
    <dbReference type="NCBI Taxonomy" id="1440053"/>
    <lineage>
        <taxon>Bacteria</taxon>
        <taxon>Bacillati</taxon>
        <taxon>Actinomycetota</taxon>
        <taxon>Actinomycetes</taxon>
        <taxon>Kitasatosporales</taxon>
        <taxon>Streptomycetaceae</taxon>
        <taxon>Streptomyces</taxon>
    </lineage>
</organism>
<dbReference type="AlphaFoldDB" id="A0A2T7T7X7"/>
<gene>
    <name evidence="3" type="ORF">Y717_16045</name>
</gene>
<sequence>MASFRTARAFAAVAALPLAAALFTGVAHADNGAFSGAGSNATVATISGSGVGGNNLGNSTTTQQVATGEGASNQNNTANVIGSGFTTIDQSNENVAVTFNNLWW</sequence>
<evidence type="ECO:0000256" key="1">
    <source>
        <dbReference type="SAM" id="MobiDB-lite"/>
    </source>
</evidence>
<feature type="region of interest" description="Disordered" evidence="1">
    <location>
        <begin position="51"/>
        <end position="76"/>
    </location>
</feature>
<feature type="chain" id="PRO_5015444361" description="Secreted protein" evidence="2">
    <location>
        <begin position="30"/>
        <end position="104"/>
    </location>
</feature>
<protein>
    <recommendedName>
        <fullName evidence="5">Secreted protein</fullName>
    </recommendedName>
</protein>
<comment type="caution">
    <text evidence="3">The sequence shown here is derived from an EMBL/GenBank/DDBJ whole genome shotgun (WGS) entry which is preliminary data.</text>
</comment>
<name>A0A2T7T7X7_9ACTN</name>
<feature type="signal peptide" evidence="2">
    <location>
        <begin position="1"/>
        <end position="29"/>
    </location>
</feature>
<evidence type="ECO:0000313" key="3">
    <source>
        <dbReference type="EMBL" id="PVE11257.1"/>
    </source>
</evidence>
<proteinExistence type="predicted"/>
<keyword evidence="4" id="KW-1185">Reference proteome</keyword>
<evidence type="ECO:0008006" key="5">
    <source>
        <dbReference type="Google" id="ProtNLM"/>
    </source>
</evidence>
<dbReference type="Proteomes" id="UP000245992">
    <property type="component" value="Unassembled WGS sequence"/>
</dbReference>
<reference evidence="3 4" key="1">
    <citation type="submission" date="2013-12" db="EMBL/GenBank/DDBJ databases">
        <title>Annotated genome of Streptomyces scopuliridis.</title>
        <authorList>
            <person name="Olson J.B."/>
        </authorList>
    </citation>
    <scope>NUCLEOTIDE SEQUENCE [LARGE SCALE GENOMIC DNA]</scope>
    <source>
        <strain evidence="3 4">RB72</strain>
    </source>
</reference>
<accession>A0A2T7T7X7</accession>
<feature type="compositionally biased region" description="Polar residues" evidence="1">
    <location>
        <begin position="63"/>
        <end position="76"/>
    </location>
</feature>